<feature type="transmembrane region" description="Helical" evidence="1">
    <location>
        <begin position="99"/>
        <end position="120"/>
    </location>
</feature>
<name>E9HVA8_DAPPU</name>
<gene>
    <name evidence="2" type="ORF">DAPPUDRAFT_334320</name>
</gene>
<sequence length="177" mass="20211">MSAPVALARWLHLYGEDADQGSIFWKRFVLPTVVSFFTTKLTDWVTGQDQHRRHLTATQSCLSSLRSICYLNIILYLIRMLVMKPLPLLLAGQLHSEDFRLACLFFPVHGGFVACCIIVNTASGILTNHLRFDFIFSYIILVLLLSLMHTPRWSTDLSPFVLIILGARRRFWLLGGD</sequence>
<keyword evidence="1" id="KW-0812">Transmembrane</keyword>
<keyword evidence="1" id="KW-1133">Transmembrane helix</keyword>
<evidence type="ECO:0000313" key="2">
    <source>
        <dbReference type="EMBL" id="EFX64316.1"/>
    </source>
</evidence>
<dbReference type="HOGENOM" id="CLU_1519394_0_0_1"/>
<organism evidence="2 3">
    <name type="scientific">Daphnia pulex</name>
    <name type="common">Water flea</name>
    <dbReference type="NCBI Taxonomy" id="6669"/>
    <lineage>
        <taxon>Eukaryota</taxon>
        <taxon>Metazoa</taxon>
        <taxon>Ecdysozoa</taxon>
        <taxon>Arthropoda</taxon>
        <taxon>Crustacea</taxon>
        <taxon>Branchiopoda</taxon>
        <taxon>Diplostraca</taxon>
        <taxon>Cladocera</taxon>
        <taxon>Anomopoda</taxon>
        <taxon>Daphniidae</taxon>
        <taxon>Daphnia</taxon>
    </lineage>
</organism>
<keyword evidence="3" id="KW-1185">Reference proteome</keyword>
<evidence type="ECO:0000313" key="3">
    <source>
        <dbReference type="Proteomes" id="UP000000305"/>
    </source>
</evidence>
<dbReference type="EMBL" id="GL732847">
    <property type="protein sequence ID" value="EFX64316.1"/>
    <property type="molecule type" value="Genomic_DNA"/>
</dbReference>
<dbReference type="OrthoDB" id="6342529at2759"/>
<accession>E9HVA8</accession>
<dbReference type="KEGG" id="dpx:DAPPUDRAFT_334320"/>
<evidence type="ECO:0000256" key="1">
    <source>
        <dbReference type="SAM" id="Phobius"/>
    </source>
</evidence>
<proteinExistence type="predicted"/>
<dbReference type="Proteomes" id="UP000000305">
    <property type="component" value="Unassembled WGS sequence"/>
</dbReference>
<keyword evidence="1" id="KW-0472">Membrane</keyword>
<reference evidence="2 3" key="1">
    <citation type="journal article" date="2011" name="Science">
        <title>The ecoresponsive genome of Daphnia pulex.</title>
        <authorList>
            <person name="Colbourne J.K."/>
            <person name="Pfrender M.E."/>
            <person name="Gilbert D."/>
            <person name="Thomas W.K."/>
            <person name="Tucker A."/>
            <person name="Oakley T.H."/>
            <person name="Tokishita S."/>
            <person name="Aerts A."/>
            <person name="Arnold G.J."/>
            <person name="Basu M.K."/>
            <person name="Bauer D.J."/>
            <person name="Caceres C.E."/>
            <person name="Carmel L."/>
            <person name="Casola C."/>
            <person name="Choi J.H."/>
            <person name="Detter J.C."/>
            <person name="Dong Q."/>
            <person name="Dusheyko S."/>
            <person name="Eads B.D."/>
            <person name="Frohlich T."/>
            <person name="Geiler-Samerotte K.A."/>
            <person name="Gerlach D."/>
            <person name="Hatcher P."/>
            <person name="Jogdeo S."/>
            <person name="Krijgsveld J."/>
            <person name="Kriventseva E.V."/>
            <person name="Kultz D."/>
            <person name="Laforsch C."/>
            <person name="Lindquist E."/>
            <person name="Lopez J."/>
            <person name="Manak J.R."/>
            <person name="Muller J."/>
            <person name="Pangilinan J."/>
            <person name="Patwardhan R.P."/>
            <person name="Pitluck S."/>
            <person name="Pritham E.J."/>
            <person name="Rechtsteiner A."/>
            <person name="Rho M."/>
            <person name="Rogozin I.B."/>
            <person name="Sakarya O."/>
            <person name="Salamov A."/>
            <person name="Schaack S."/>
            <person name="Shapiro H."/>
            <person name="Shiga Y."/>
            <person name="Skalitzky C."/>
            <person name="Smith Z."/>
            <person name="Souvorov A."/>
            <person name="Sung W."/>
            <person name="Tang Z."/>
            <person name="Tsuchiya D."/>
            <person name="Tu H."/>
            <person name="Vos H."/>
            <person name="Wang M."/>
            <person name="Wolf Y.I."/>
            <person name="Yamagata H."/>
            <person name="Yamada T."/>
            <person name="Ye Y."/>
            <person name="Shaw J.R."/>
            <person name="Andrews J."/>
            <person name="Crease T.J."/>
            <person name="Tang H."/>
            <person name="Lucas S.M."/>
            <person name="Robertson H.M."/>
            <person name="Bork P."/>
            <person name="Koonin E.V."/>
            <person name="Zdobnov E.M."/>
            <person name="Grigoriev I.V."/>
            <person name="Lynch M."/>
            <person name="Boore J.L."/>
        </authorList>
    </citation>
    <scope>NUCLEOTIDE SEQUENCE [LARGE SCALE GENOMIC DNA]</scope>
</reference>
<dbReference type="AlphaFoldDB" id="E9HVA8"/>
<feature type="transmembrane region" description="Helical" evidence="1">
    <location>
        <begin position="61"/>
        <end position="79"/>
    </location>
</feature>
<feature type="transmembrane region" description="Helical" evidence="1">
    <location>
        <begin position="132"/>
        <end position="150"/>
    </location>
</feature>
<protein>
    <submittedName>
        <fullName evidence="2">Uncharacterized protein</fullName>
    </submittedName>
</protein>
<dbReference type="InParanoid" id="E9HVA8"/>